<accession>A0A4Y9KSH9</accession>
<dbReference type="RefSeq" id="WP_126261713.1">
    <property type="nucleotide sequence ID" value="NZ_SPQS01000022.1"/>
</dbReference>
<name>A0A4Y9KSH9_9BRAD</name>
<keyword evidence="1" id="KW-0812">Transmembrane</keyword>
<keyword evidence="1" id="KW-1133">Transmembrane helix</keyword>
<dbReference type="Proteomes" id="UP000297700">
    <property type="component" value="Unassembled WGS sequence"/>
</dbReference>
<evidence type="ECO:0000313" key="5">
    <source>
        <dbReference type="Proteomes" id="UP000298225"/>
    </source>
</evidence>
<reference evidence="2 5" key="1">
    <citation type="submission" date="2019-03" db="EMBL/GenBank/DDBJ databases">
        <title>Bradyrhizobium strains diversity isolated from Chamaecrista fasciculata.</title>
        <authorList>
            <person name="Urquiaga M.C.O."/>
            <person name="Hungria M."/>
            <person name="Delamuta J.R.M."/>
        </authorList>
    </citation>
    <scope>NUCLEOTIDE SEQUENCE [LARGE SCALE GENOMIC DNA]</scope>
    <source>
        <strain evidence="2 5">CNPSo 3424</strain>
    </source>
</reference>
<evidence type="ECO:0000256" key="1">
    <source>
        <dbReference type="SAM" id="Phobius"/>
    </source>
</evidence>
<gene>
    <name evidence="3" type="ORF">E4K64_30680</name>
    <name evidence="2" type="ORF">E4K66_36625</name>
</gene>
<dbReference type="AlphaFoldDB" id="A0A4Y9KSH9"/>
<evidence type="ECO:0000313" key="3">
    <source>
        <dbReference type="EMBL" id="TFV70224.1"/>
    </source>
</evidence>
<evidence type="ECO:0000313" key="2">
    <source>
        <dbReference type="EMBL" id="TFV30147.1"/>
    </source>
</evidence>
<dbReference type="Proteomes" id="UP000298225">
    <property type="component" value="Unassembled WGS sequence"/>
</dbReference>
<dbReference type="EMBL" id="SPQS01000022">
    <property type="protein sequence ID" value="TFV70224.1"/>
    <property type="molecule type" value="Genomic_DNA"/>
</dbReference>
<reference evidence="3 4" key="2">
    <citation type="submission" date="2019-03" db="EMBL/GenBank/DDBJ databases">
        <title>Bradyrhizobium strains diversity.</title>
        <authorList>
            <person name="Urquiaga M.C.O."/>
            <person name="Hungria M."/>
            <person name="Delamuta J.R.M."/>
            <person name="Klepa M.S."/>
        </authorList>
    </citation>
    <scope>NUCLEOTIDE SEQUENCE [LARGE SCALE GENOMIC DNA]</scope>
    <source>
        <strain evidence="3 4">CNPSo 3426</strain>
    </source>
</reference>
<accession>A0A4Y9NR06</accession>
<sequence length="152" mass="16656">MEAIGEGVRWIFFLVCLPVLGIFAFPKALVDSFMHSFFLPASYIFFGVIAVVSLAILLSNAIAAMCLAVYGKELFMSSANPQVSTNSAPDCPGPIAIHTLTRNELRSPGGFRHFIYNEPGCAEYVVRWAAARIAGKHYVDILVYGEVQGRHD</sequence>
<keyword evidence="5" id="KW-1185">Reference proteome</keyword>
<keyword evidence="1" id="KW-0472">Membrane</keyword>
<organism evidence="2 5">
    <name type="scientific">Bradyrhizobium frederickii</name>
    <dbReference type="NCBI Taxonomy" id="2560054"/>
    <lineage>
        <taxon>Bacteria</taxon>
        <taxon>Pseudomonadati</taxon>
        <taxon>Pseudomonadota</taxon>
        <taxon>Alphaproteobacteria</taxon>
        <taxon>Hyphomicrobiales</taxon>
        <taxon>Nitrobacteraceae</taxon>
        <taxon>Bradyrhizobium</taxon>
    </lineage>
</organism>
<evidence type="ECO:0000313" key="4">
    <source>
        <dbReference type="Proteomes" id="UP000297700"/>
    </source>
</evidence>
<dbReference type="EMBL" id="SPQU01000041">
    <property type="protein sequence ID" value="TFV30147.1"/>
    <property type="molecule type" value="Genomic_DNA"/>
</dbReference>
<feature type="transmembrane region" description="Helical" evidence="1">
    <location>
        <begin position="7"/>
        <end position="25"/>
    </location>
</feature>
<comment type="caution">
    <text evidence="2">The sequence shown here is derived from an EMBL/GenBank/DDBJ whole genome shotgun (WGS) entry which is preliminary data.</text>
</comment>
<feature type="transmembrane region" description="Helical" evidence="1">
    <location>
        <begin position="37"/>
        <end position="70"/>
    </location>
</feature>
<proteinExistence type="predicted"/>
<protein>
    <submittedName>
        <fullName evidence="2">Uncharacterized protein</fullName>
    </submittedName>
</protein>